<dbReference type="SUPFAM" id="SSF81901">
    <property type="entry name" value="HCP-like"/>
    <property type="match status" value="3"/>
</dbReference>
<dbReference type="InterPro" id="IPR050767">
    <property type="entry name" value="Sel1_AlgK"/>
</dbReference>
<dbReference type="Gene3D" id="1.25.40.10">
    <property type="entry name" value="Tetratricopeptide repeat domain"/>
    <property type="match status" value="3"/>
</dbReference>
<reference evidence="5" key="1">
    <citation type="submission" date="2020-11" db="EMBL/GenBank/DDBJ databases">
        <authorList>
            <person name="Whiteford S."/>
        </authorList>
    </citation>
    <scope>NUCLEOTIDE SEQUENCE</scope>
</reference>
<dbReference type="InterPro" id="IPR011990">
    <property type="entry name" value="TPR-like_helical_dom_sf"/>
</dbReference>
<keyword evidence="4" id="KW-0732">Signal</keyword>
<accession>A0A8S4FJJ6</accession>
<evidence type="ECO:0000313" key="5">
    <source>
        <dbReference type="EMBL" id="CAG9128182.1"/>
    </source>
</evidence>
<keyword evidence="6" id="KW-1185">Reference proteome</keyword>
<protein>
    <submittedName>
        <fullName evidence="5">(diamondback moth) hypothetical protein</fullName>
    </submittedName>
</protein>
<keyword evidence="3" id="KW-0812">Transmembrane</keyword>
<dbReference type="InterPro" id="IPR006597">
    <property type="entry name" value="Sel1-like"/>
</dbReference>
<proteinExistence type="inferred from homology"/>
<dbReference type="GO" id="GO:0036503">
    <property type="term" value="P:ERAD pathway"/>
    <property type="evidence" value="ECO:0007669"/>
    <property type="project" value="TreeGrafter"/>
</dbReference>
<comment type="caution">
    <text evidence="5">The sequence shown here is derived from an EMBL/GenBank/DDBJ whole genome shotgun (WGS) entry which is preliminary data.</text>
</comment>
<feature type="chain" id="PRO_5035751838" evidence="4">
    <location>
        <begin position="18"/>
        <end position="927"/>
    </location>
</feature>
<evidence type="ECO:0000256" key="1">
    <source>
        <dbReference type="ARBA" id="ARBA00038101"/>
    </source>
</evidence>
<dbReference type="Proteomes" id="UP000653454">
    <property type="component" value="Unassembled WGS sequence"/>
</dbReference>
<dbReference type="PANTHER" id="PTHR11102:SF147">
    <property type="entry name" value="SEL1L ADAPTOR SUBUNIT OF ERAD E3 UBIQUITIN LIGASE"/>
    <property type="match status" value="1"/>
</dbReference>
<keyword evidence="3" id="KW-1133">Transmembrane helix</keyword>
<dbReference type="EMBL" id="CAJHNJ030000035">
    <property type="protein sequence ID" value="CAG9128182.1"/>
    <property type="molecule type" value="Genomic_DNA"/>
</dbReference>
<feature type="signal peptide" evidence="4">
    <location>
        <begin position="1"/>
        <end position="17"/>
    </location>
</feature>
<dbReference type="Pfam" id="PF08238">
    <property type="entry name" value="Sel1"/>
    <property type="match status" value="10"/>
</dbReference>
<keyword evidence="3" id="KW-0472">Membrane</keyword>
<evidence type="ECO:0000256" key="3">
    <source>
        <dbReference type="SAM" id="Phobius"/>
    </source>
</evidence>
<evidence type="ECO:0000313" key="6">
    <source>
        <dbReference type="Proteomes" id="UP000653454"/>
    </source>
</evidence>
<dbReference type="SMART" id="SM00671">
    <property type="entry name" value="SEL1"/>
    <property type="match status" value="17"/>
</dbReference>
<feature type="region of interest" description="Disordered" evidence="2">
    <location>
        <begin position="24"/>
        <end position="45"/>
    </location>
</feature>
<dbReference type="PANTHER" id="PTHR11102">
    <property type="entry name" value="SEL-1-LIKE PROTEIN"/>
    <property type="match status" value="1"/>
</dbReference>
<organism evidence="5 6">
    <name type="scientific">Plutella xylostella</name>
    <name type="common">Diamondback moth</name>
    <name type="synonym">Plutella maculipennis</name>
    <dbReference type="NCBI Taxonomy" id="51655"/>
    <lineage>
        <taxon>Eukaryota</taxon>
        <taxon>Metazoa</taxon>
        <taxon>Ecdysozoa</taxon>
        <taxon>Arthropoda</taxon>
        <taxon>Hexapoda</taxon>
        <taxon>Insecta</taxon>
        <taxon>Pterygota</taxon>
        <taxon>Neoptera</taxon>
        <taxon>Endopterygota</taxon>
        <taxon>Lepidoptera</taxon>
        <taxon>Glossata</taxon>
        <taxon>Ditrysia</taxon>
        <taxon>Yponomeutoidea</taxon>
        <taxon>Plutellidae</taxon>
        <taxon>Plutella</taxon>
    </lineage>
</organism>
<evidence type="ECO:0000256" key="2">
    <source>
        <dbReference type="SAM" id="MobiDB-lite"/>
    </source>
</evidence>
<gene>
    <name evidence="5" type="ORF">PLXY2_LOCUS9105</name>
</gene>
<feature type="compositionally biased region" description="Acidic residues" evidence="2">
    <location>
        <begin position="31"/>
        <end position="40"/>
    </location>
</feature>
<sequence length="927" mass="100285">MRLKLLVLLLCVAFSVAEILGPDAAQSETKTEEEEDDDDPLVTTKKDIDADEYLKNLNKVVSEQIKQFNEYVGTREPLDKDSLSTEEYLEKSAKILEQMKERMDQQAGWVDTMLDLKEPSLKGLDSLQPAPEEQPELTPEEQEAAALYSAGMSLLNRRSSDVTAAIALIQQAAARGSAPARLALAWARVYGEGGAVDVEAARREFEELVKEGHADAHSSGRLALAWARVHGEGGAVDVEAARREFEELVKEGHADAHSSGRLALAWARVHGEGGAVDVEAARREFEELVKEGHADAHSSGRLALAWARVHGEGGAVDVEAARREFEELVKEGHADAHSSGRLALAWARVHGEGGAVDVEAARREFEELVKEGHADAHSSGRLALAWARVHGEGGAVDVEAARREFEELVKEGHADAHSGLGFMYATGTGVPVSQARALVHYTAGALAGSTYSQMALAYRYWAGHTLRASCHDALTLYMKVAAKVASSVSLSGGPAIQRVRLLEEAEGGAGGTLDTDLIEYYQLLAEKGDVQAQVGLGQLHFQGGRGVTLDASKALHYFQHAAAAGNAVAHAFLGKIYLEGGDGIKADNETALRYFKKAAELNNPVGQSGLGIMYLQGRGVPKDPSAAFKYFTMAANQGWVEGQLHLGFMYFGGIGVRRDFKQANKYFSLASQSGHVLAFYHLAHMHAQGLGVARSCTTAVELFKNVCERGQWGARLMAAHGAWRARDALSSFHQYLALAEQGYEAAQTNAAYLLDNGEVTHFPEPERWRRALQLWSRAAAQGYSPARVKLGDYHYYGLGTVADLEAAAHHYRIASEQQHNAQATFNLGYMHSLGLGLTRDLHLAKRCFDLAADTAPDARLPSALALAALGTATTLYSAHKNLLQSPLGVMFLSGDSLFLSNWDLYLITALLGALGVVVYLRRPQPAQ</sequence>
<evidence type="ECO:0000256" key="4">
    <source>
        <dbReference type="SAM" id="SignalP"/>
    </source>
</evidence>
<dbReference type="GO" id="GO:0005789">
    <property type="term" value="C:endoplasmic reticulum membrane"/>
    <property type="evidence" value="ECO:0007669"/>
    <property type="project" value="TreeGrafter"/>
</dbReference>
<comment type="similarity">
    <text evidence="1">Belongs to the sel-1 family.</text>
</comment>
<dbReference type="AlphaFoldDB" id="A0A8S4FJJ6"/>
<feature type="transmembrane region" description="Helical" evidence="3">
    <location>
        <begin position="902"/>
        <end position="920"/>
    </location>
</feature>
<name>A0A8S4FJJ6_PLUXY</name>